<keyword evidence="1" id="KW-0812">Transmembrane</keyword>
<keyword evidence="1" id="KW-0472">Membrane</keyword>
<dbReference type="RefSeq" id="WP_216122960.1">
    <property type="nucleotide sequence ID" value="NZ_CP086239.1"/>
</dbReference>
<feature type="transmembrane region" description="Helical" evidence="1">
    <location>
        <begin position="79"/>
        <end position="100"/>
    </location>
</feature>
<evidence type="ECO:0000256" key="1">
    <source>
        <dbReference type="SAM" id="Phobius"/>
    </source>
</evidence>
<dbReference type="AlphaFoldDB" id="A0AA47EHJ0"/>
<evidence type="ECO:0000313" key="3">
    <source>
        <dbReference type="Proteomes" id="UP001164733"/>
    </source>
</evidence>
<feature type="transmembrane region" description="Helical" evidence="1">
    <location>
        <begin position="106"/>
        <end position="127"/>
    </location>
</feature>
<accession>A0AA47EHJ0</accession>
<reference evidence="2" key="1">
    <citation type="submission" date="2021-11" db="EMBL/GenBank/DDBJ databases">
        <title>Clostridia strains as spoilage organisms.</title>
        <authorList>
            <person name="Wambui J."/>
            <person name="Stevens M.J.A."/>
            <person name="Stephan R."/>
        </authorList>
    </citation>
    <scope>NUCLEOTIDE SEQUENCE</scope>
    <source>
        <strain evidence="2">CF009</strain>
    </source>
</reference>
<keyword evidence="1" id="KW-1133">Transmembrane helix</keyword>
<evidence type="ECO:0000313" key="2">
    <source>
        <dbReference type="EMBL" id="WAG60086.1"/>
    </source>
</evidence>
<name>A0AA47EHJ0_9CLOT</name>
<proteinExistence type="predicted"/>
<gene>
    <name evidence="2" type="ORF">LL038_21510</name>
</gene>
<organism evidence="2 3">
    <name type="scientific">Clostridium estertheticum</name>
    <dbReference type="NCBI Taxonomy" id="238834"/>
    <lineage>
        <taxon>Bacteria</taxon>
        <taxon>Bacillati</taxon>
        <taxon>Bacillota</taxon>
        <taxon>Clostridia</taxon>
        <taxon>Eubacteriales</taxon>
        <taxon>Clostridiaceae</taxon>
        <taxon>Clostridium</taxon>
    </lineage>
</organism>
<sequence length="132" mass="15348">MKNSENMYKKVIDKYYNELPDKVEKNMSTDEIILSDKLNLALNKLDILKPDILNCNINILEIIKKGELIKQNRKNSLEFIYFISLSALIISSLILITFYFGDNFFVYYELLTFIFMPIVIIPLAKLLQTGGN</sequence>
<dbReference type="EMBL" id="CP086239">
    <property type="protein sequence ID" value="WAG60086.1"/>
    <property type="molecule type" value="Genomic_DNA"/>
</dbReference>
<dbReference type="Proteomes" id="UP001164733">
    <property type="component" value="Chromosome"/>
</dbReference>
<protein>
    <submittedName>
        <fullName evidence="2">Uncharacterized protein</fullName>
    </submittedName>
</protein>